<proteinExistence type="predicted"/>
<dbReference type="PANTHER" id="PTHR43466">
    <property type="entry name" value="2-OXO-4-HYDROXY-4-CARBOXY-5-UREIDOIMIDAZOLINE DECARBOXYLASE-RELATED"/>
    <property type="match status" value="1"/>
</dbReference>
<dbReference type="Proteomes" id="UP001155145">
    <property type="component" value="Unassembled WGS sequence"/>
</dbReference>
<dbReference type="PANTHER" id="PTHR43466:SF1">
    <property type="entry name" value="2-OXO-4-HYDROXY-4-CARBOXY-5-UREIDOIMIDAZOLINE DECARBOXYLASE-RELATED"/>
    <property type="match status" value="1"/>
</dbReference>
<feature type="domain" description="Oxo-4-hydroxy-4-carboxy-5-ureidoimidazoline decarboxylase" evidence="8">
    <location>
        <begin position="19"/>
        <end position="171"/>
    </location>
</feature>
<reference evidence="9" key="1">
    <citation type="submission" date="2021-10" db="EMBL/GenBank/DDBJ databases">
        <title>Novel species in genus Arthrobacter.</title>
        <authorList>
            <person name="Liu Y."/>
        </authorList>
    </citation>
    <scope>NUCLEOTIDE SEQUENCE</scope>
    <source>
        <strain evidence="9">Zg-Y462</strain>
    </source>
</reference>
<gene>
    <name evidence="9" type="primary">uraD</name>
    <name evidence="9" type="ORF">LJ755_06000</name>
</gene>
<evidence type="ECO:0000313" key="10">
    <source>
        <dbReference type="Proteomes" id="UP001155145"/>
    </source>
</evidence>
<keyword evidence="4" id="KW-0659">Purine metabolism</keyword>
<name>A0A9X1M6D6_9MICC</name>
<comment type="pathway">
    <text evidence="2">Purine metabolism; urate degradation; (S)-allantoin from urate: step 3/3.</text>
</comment>
<evidence type="ECO:0000256" key="4">
    <source>
        <dbReference type="ARBA" id="ARBA00022631"/>
    </source>
</evidence>
<dbReference type="EMBL" id="JAJFZT010000003">
    <property type="protein sequence ID" value="MCC3272283.1"/>
    <property type="molecule type" value="Genomic_DNA"/>
</dbReference>
<dbReference type="NCBIfam" id="NF010372">
    <property type="entry name" value="PRK13798.1"/>
    <property type="match status" value="1"/>
</dbReference>
<dbReference type="NCBIfam" id="TIGR03180">
    <property type="entry name" value="UraD_2"/>
    <property type="match status" value="1"/>
</dbReference>
<keyword evidence="5" id="KW-0210">Decarboxylase</keyword>
<accession>A0A9X1M6D6</accession>
<evidence type="ECO:0000256" key="1">
    <source>
        <dbReference type="ARBA" id="ARBA00001163"/>
    </source>
</evidence>
<dbReference type="GO" id="GO:0051997">
    <property type="term" value="F:2-oxo-4-hydroxy-4-carboxy-5-ureidoimidazoline decarboxylase activity"/>
    <property type="evidence" value="ECO:0007669"/>
    <property type="project" value="UniProtKB-EC"/>
</dbReference>
<comment type="caution">
    <text evidence="9">The sequence shown here is derived from an EMBL/GenBank/DDBJ whole genome shotgun (WGS) entry which is preliminary data.</text>
</comment>
<dbReference type="Pfam" id="PF09349">
    <property type="entry name" value="OHCU_decarbox"/>
    <property type="match status" value="1"/>
</dbReference>
<dbReference type="InterPro" id="IPR018020">
    <property type="entry name" value="OHCU_decarboxylase"/>
</dbReference>
<evidence type="ECO:0000256" key="6">
    <source>
        <dbReference type="ARBA" id="ARBA00023239"/>
    </source>
</evidence>
<evidence type="ECO:0000256" key="3">
    <source>
        <dbReference type="ARBA" id="ARBA00012257"/>
    </source>
</evidence>
<evidence type="ECO:0000256" key="2">
    <source>
        <dbReference type="ARBA" id="ARBA00004754"/>
    </source>
</evidence>
<evidence type="ECO:0000256" key="5">
    <source>
        <dbReference type="ARBA" id="ARBA00022793"/>
    </source>
</evidence>
<evidence type="ECO:0000256" key="7">
    <source>
        <dbReference type="SAM" id="MobiDB-lite"/>
    </source>
</evidence>
<evidence type="ECO:0000259" key="8">
    <source>
        <dbReference type="Pfam" id="PF09349"/>
    </source>
</evidence>
<dbReference type="AlphaFoldDB" id="A0A9X1M6D6"/>
<dbReference type="InterPro" id="IPR017595">
    <property type="entry name" value="OHCU_decarboxylase-2"/>
</dbReference>
<dbReference type="GO" id="GO:0006144">
    <property type="term" value="P:purine nucleobase metabolic process"/>
    <property type="evidence" value="ECO:0007669"/>
    <property type="project" value="UniProtKB-KW"/>
</dbReference>
<organism evidence="9 10">
    <name type="scientific">Arthrobacter zhangbolii</name>
    <dbReference type="NCBI Taxonomy" id="2886936"/>
    <lineage>
        <taxon>Bacteria</taxon>
        <taxon>Bacillati</taxon>
        <taxon>Actinomycetota</taxon>
        <taxon>Actinomycetes</taxon>
        <taxon>Micrococcales</taxon>
        <taxon>Micrococcaceae</taxon>
        <taxon>Arthrobacter</taxon>
    </lineage>
</organism>
<dbReference type="EC" id="4.1.1.97" evidence="3"/>
<dbReference type="Gene3D" id="1.10.3330.10">
    <property type="entry name" value="Oxo-4-hydroxy-4-carboxy-5-ureidoimidazoline decarboxylase"/>
    <property type="match status" value="1"/>
</dbReference>
<keyword evidence="6 9" id="KW-0456">Lyase</keyword>
<feature type="region of interest" description="Disordered" evidence="7">
    <location>
        <begin position="78"/>
        <end position="101"/>
    </location>
</feature>
<dbReference type="SUPFAM" id="SSF158694">
    <property type="entry name" value="UraD-Like"/>
    <property type="match status" value="1"/>
</dbReference>
<protein>
    <recommendedName>
        <fullName evidence="3">2-oxo-4-hydroxy-4-carboxy-5-ureidoimidazoline decarboxylase</fullName>
        <ecNumber evidence="3">4.1.1.97</ecNumber>
    </recommendedName>
</protein>
<evidence type="ECO:0000313" key="9">
    <source>
        <dbReference type="EMBL" id="MCC3272283.1"/>
    </source>
</evidence>
<dbReference type="GO" id="GO:0019628">
    <property type="term" value="P:urate catabolic process"/>
    <property type="evidence" value="ECO:0007669"/>
    <property type="project" value="TreeGrafter"/>
</dbReference>
<dbReference type="InterPro" id="IPR036778">
    <property type="entry name" value="OHCU_decarboxylase_sf"/>
</dbReference>
<sequence length="176" mass="19064">MPSELRPDDAAPDFLTAFNAARRADAEAMLRPCVDIPRWCNEVAAARPFATAGELLSFAELAAPDFTEAEIEAALAHHPRIGERPAGSGTEARFSRSEQASVSGLEDVQDRLLAGNRAYEEKFGQVFLIRAAGRSAEEILAALQERLGHTPAEEVPVIAAQLREIAILRLEGLLHP</sequence>
<comment type="catalytic activity">
    <reaction evidence="1">
        <text>5-hydroxy-2-oxo-4-ureido-2,5-dihydro-1H-imidazole-5-carboxylate + H(+) = (S)-allantoin + CO2</text>
        <dbReference type="Rhea" id="RHEA:26301"/>
        <dbReference type="ChEBI" id="CHEBI:15378"/>
        <dbReference type="ChEBI" id="CHEBI:15678"/>
        <dbReference type="ChEBI" id="CHEBI:16526"/>
        <dbReference type="ChEBI" id="CHEBI:58639"/>
        <dbReference type="EC" id="4.1.1.97"/>
    </reaction>
</comment>
<dbReference type="RefSeq" id="WP_227902866.1">
    <property type="nucleotide sequence ID" value="NZ_CP094984.1"/>
</dbReference>